<evidence type="ECO:0000259" key="1">
    <source>
        <dbReference type="PROSITE" id="PS50801"/>
    </source>
</evidence>
<dbReference type="PANTHER" id="PTHR33495">
    <property type="entry name" value="ANTI-SIGMA FACTOR ANTAGONIST TM_1081-RELATED-RELATED"/>
    <property type="match status" value="1"/>
</dbReference>
<organism evidence="2 3">
    <name type="scientific">Polystyrenella longa</name>
    <dbReference type="NCBI Taxonomy" id="2528007"/>
    <lineage>
        <taxon>Bacteria</taxon>
        <taxon>Pseudomonadati</taxon>
        <taxon>Planctomycetota</taxon>
        <taxon>Planctomycetia</taxon>
        <taxon>Planctomycetales</taxon>
        <taxon>Planctomycetaceae</taxon>
        <taxon>Polystyrenella</taxon>
    </lineage>
</organism>
<protein>
    <submittedName>
        <fullName evidence="2">STAS domain protein</fullName>
    </submittedName>
</protein>
<name>A0A518CRN9_9PLAN</name>
<dbReference type="Proteomes" id="UP000317178">
    <property type="component" value="Chromosome"/>
</dbReference>
<dbReference type="Gene3D" id="3.30.750.24">
    <property type="entry name" value="STAS domain"/>
    <property type="match status" value="1"/>
</dbReference>
<keyword evidence="3" id="KW-1185">Reference proteome</keyword>
<dbReference type="Pfam" id="PF01740">
    <property type="entry name" value="STAS"/>
    <property type="match status" value="1"/>
</dbReference>
<evidence type="ECO:0000313" key="2">
    <source>
        <dbReference type="EMBL" id="QDU81892.1"/>
    </source>
</evidence>
<sequence length="111" mass="12148">MYSRKKQGAISIIEGTDALTSDYLEEIDELLKECKQAGQPKVVFSFKNTPLLDSSGLEWLLDSLESCLSSGGNLKLAAPNPVCEDILRITGFLSKFEVYPDTLSAVGSYTH</sequence>
<dbReference type="OrthoDB" id="283212at2"/>
<evidence type="ECO:0000313" key="3">
    <source>
        <dbReference type="Proteomes" id="UP000317178"/>
    </source>
</evidence>
<dbReference type="InterPro" id="IPR002645">
    <property type="entry name" value="STAS_dom"/>
</dbReference>
<gene>
    <name evidence="2" type="ORF">Pla110_36430</name>
</gene>
<dbReference type="KEGG" id="plon:Pla110_36430"/>
<dbReference type="GO" id="GO:0043856">
    <property type="term" value="F:anti-sigma factor antagonist activity"/>
    <property type="evidence" value="ECO:0007669"/>
    <property type="project" value="TreeGrafter"/>
</dbReference>
<accession>A0A518CRN9</accession>
<dbReference type="CDD" id="cd07043">
    <property type="entry name" value="STAS_anti-anti-sigma_factors"/>
    <property type="match status" value="1"/>
</dbReference>
<dbReference type="EMBL" id="CP036281">
    <property type="protein sequence ID" value="QDU81892.1"/>
    <property type="molecule type" value="Genomic_DNA"/>
</dbReference>
<feature type="domain" description="STAS" evidence="1">
    <location>
        <begin position="25"/>
        <end position="109"/>
    </location>
</feature>
<dbReference type="AlphaFoldDB" id="A0A518CRN9"/>
<dbReference type="RefSeq" id="WP_144997625.1">
    <property type="nucleotide sequence ID" value="NZ_CP036281.1"/>
</dbReference>
<dbReference type="InterPro" id="IPR036513">
    <property type="entry name" value="STAS_dom_sf"/>
</dbReference>
<reference evidence="2 3" key="1">
    <citation type="submission" date="2019-02" db="EMBL/GenBank/DDBJ databases">
        <title>Deep-cultivation of Planctomycetes and their phenomic and genomic characterization uncovers novel biology.</title>
        <authorList>
            <person name="Wiegand S."/>
            <person name="Jogler M."/>
            <person name="Boedeker C."/>
            <person name="Pinto D."/>
            <person name="Vollmers J."/>
            <person name="Rivas-Marin E."/>
            <person name="Kohn T."/>
            <person name="Peeters S.H."/>
            <person name="Heuer A."/>
            <person name="Rast P."/>
            <person name="Oberbeckmann S."/>
            <person name="Bunk B."/>
            <person name="Jeske O."/>
            <person name="Meyerdierks A."/>
            <person name="Storesund J.E."/>
            <person name="Kallscheuer N."/>
            <person name="Luecker S."/>
            <person name="Lage O.M."/>
            <person name="Pohl T."/>
            <person name="Merkel B.J."/>
            <person name="Hornburger P."/>
            <person name="Mueller R.-W."/>
            <person name="Bruemmer F."/>
            <person name="Labrenz M."/>
            <person name="Spormann A.M."/>
            <person name="Op den Camp H."/>
            <person name="Overmann J."/>
            <person name="Amann R."/>
            <person name="Jetten M.S.M."/>
            <person name="Mascher T."/>
            <person name="Medema M.H."/>
            <person name="Devos D.P."/>
            <person name="Kaster A.-K."/>
            <person name="Ovreas L."/>
            <person name="Rohde M."/>
            <person name="Galperin M.Y."/>
            <person name="Jogler C."/>
        </authorList>
    </citation>
    <scope>NUCLEOTIDE SEQUENCE [LARGE SCALE GENOMIC DNA]</scope>
    <source>
        <strain evidence="2 3">Pla110</strain>
    </source>
</reference>
<dbReference type="SUPFAM" id="SSF52091">
    <property type="entry name" value="SpoIIaa-like"/>
    <property type="match status" value="1"/>
</dbReference>
<proteinExistence type="predicted"/>
<dbReference type="PROSITE" id="PS50801">
    <property type="entry name" value="STAS"/>
    <property type="match status" value="1"/>
</dbReference>